<dbReference type="Pfam" id="PF03883">
    <property type="entry name" value="H2O2_YaaD"/>
    <property type="match status" value="1"/>
</dbReference>
<name>A0A8J3WDR9_PLARO</name>
<evidence type="ECO:0000313" key="1">
    <source>
        <dbReference type="EMBL" id="GIH85127.1"/>
    </source>
</evidence>
<dbReference type="PANTHER" id="PTHR30283">
    <property type="entry name" value="PEROXIDE STRESS RESPONSE PROTEIN YAAA"/>
    <property type="match status" value="1"/>
</dbReference>
<comment type="caution">
    <text evidence="1">The sequence shown here is derived from an EMBL/GenBank/DDBJ whole genome shotgun (WGS) entry which is preliminary data.</text>
</comment>
<protein>
    <submittedName>
        <fullName evidence="1">UPF0246 protein</fullName>
    </submittedName>
</protein>
<reference evidence="1" key="1">
    <citation type="submission" date="2021-01" db="EMBL/GenBank/DDBJ databases">
        <title>Whole genome shotgun sequence of Planobispora rosea NBRC 15558.</title>
        <authorList>
            <person name="Komaki H."/>
            <person name="Tamura T."/>
        </authorList>
    </citation>
    <scope>NUCLEOTIDE SEQUENCE</scope>
    <source>
        <strain evidence="1">NBRC 15558</strain>
    </source>
</reference>
<organism evidence="1 2">
    <name type="scientific">Planobispora rosea</name>
    <dbReference type="NCBI Taxonomy" id="35762"/>
    <lineage>
        <taxon>Bacteria</taxon>
        <taxon>Bacillati</taxon>
        <taxon>Actinomycetota</taxon>
        <taxon>Actinomycetes</taxon>
        <taxon>Streptosporangiales</taxon>
        <taxon>Streptosporangiaceae</taxon>
        <taxon>Planobispora</taxon>
    </lineage>
</organism>
<keyword evidence="2" id="KW-1185">Reference proteome</keyword>
<dbReference type="EMBL" id="BOOI01000031">
    <property type="protein sequence ID" value="GIH85127.1"/>
    <property type="molecule type" value="Genomic_DNA"/>
</dbReference>
<proteinExistence type="predicted"/>
<dbReference type="InterPro" id="IPR005583">
    <property type="entry name" value="YaaA"/>
</dbReference>
<accession>A0A8J3WDR9</accession>
<dbReference type="GO" id="GO:0005829">
    <property type="term" value="C:cytosol"/>
    <property type="evidence" value="ECO:0007669"/>
    <property type="project" value="TreeGrafter"/>
</dbReference>
<dbReference type="GO" id="GO:0033194">
    <property type="term" value="P:response to hydroperoxide"/>
    <property type="evidence" value="ECO:0007669"/>
    <property type="project" value="TreeGrafter"/>
</dbReference>
<dbReference type="AlphaFoldDB" id="A0A8J3WDR9"/>
<evidence type="ECO:0000313" key="2">
    <source>
        <dbReference type="Proteomes" id="UP000655044"/>
    </source>
</evidence>
<dbReference type="Proteomes" id="UP000655044">
    <property type="component" value="Unassembled WGS sequence"/>
</dbReference>
<sequence>MIRSKAVVCGNGGAGTGRGALTHRLCSETVLILLPPSEGKAEAGDGPALDLPALSFPSLPRQTVLDALAALCESPQAQSVLGLSDGQAGEIEKNRRLRTAATLPAGELYTGVLYDNLGLASLSPRAAARAEESLLVFSGLWGLIRITDRVPPYRLSMGVKLPPLGGLGAFWRRSITPLLDARPGLVVDLRSSTYAAAWQPGDRAVAVRVLKDGKIVSHMAKATRGAVARSLLEGDADPQTPDELAKVLDDLGHTVSLGPAPSGRRPWVLDVLA</sequence>
<gene>
    <name evidence="1" type="ORF">Pro02_35350</name>
</gene>
<dbReference type="PANTHER" id="PTHR30283:SF4">
    <property type="entry name" value="PEROXIDE STRESS RESISTANCE PROTEIN YAAA"/>
    <property type="match status" value="1"/>
</dbReference>